<organism evidence="2 3">
    <name type="scientific">Candidatus Electrothrix aarhusensis</name>
    <dbReference type="NCBI Taxonomy" id="1859131"/>
    <lineage>
        <taxon>Bacteria</taxon>
        <taxon>Pseudomonadati</taxon>
        <taxon>Thermodesulfobacteriota</taxon>
        <taxon>Desulfobulbia</taxon>
        <taxon>Desulfobulbales</taxon>
        <taxon>Desulfobulbaceae</taxon>
        <taxon>Candidatus Electrothrix</taxon>
    </lineage>
</organism>
<comment type="caution">
    <text evidence="2">The sequence shown here is derived from an EMBL/GenBank/DDBJ whole genome shotgun (WGS) entry which is preliminary data.</text>
</comment>
<feature type="compositionally biased region" description="Basic and acidic residues" evidence="1">
    <location>
        <begin position="54"/>
        <end position="70"/>
    </location>
</feature>
<name>A0A3S3QPN0_9BACT</name>
<feature type="region of interest" description="Disordered" evidence="1">
    <location>
        <begin position="1"/>
        <end position="25"/>
    </location>
</feature>
<reference evidence="2 3" key="1">
    <citation type="submission" date="2017-01" db="EMBL/GenBank/DDBJ databases">
        <title>The cable genome- insights into the physiology and evolution of filamentous bacteria capable of sulfide oxidation via long distance electron transfer.</title>
        <authorList>
            <person name="Schreiber L."/>
            <person name="Bjerg J.T."/>
            <person name="Boggild A."/>
            <person name="Van De Vossenberg J."/>
            <person name="Meysman F."/>
            <person name="Nielsen L.P."/>
            <person name="Schramm A."/>
            <person name="Kjeldsen K.U."/>
        </authorList>
    </citation>
    <scope>NUCLEOTIDE SEQUENCE [LARGE SCALE GENOMIC DNA]</scope>
    <source>
        <strain evidence="2">MCF</strain>
    </source>
</reference>
<keyword evidence="3" id="KW-1185">Reference proteome</keyword>
<proteinExistence type="predicted"/>
<feature type="compositionally biased region" description="Basic and acidic residues" evidence="1">
    <location>
        <begin position="79"/>
        <end position="89"/>
    </location>
</feature>
<sequence length="97" mass="10527">MKARTMTAVKAPAGVSLSMPEPPLPDIGLNDRIIKEWGKDITQQDGQHHSFRVSRVDHPDQDGQGPDKKAVAPSTDIGMRGRDWVGGHEDEAEGETA</sequence>
<dbReference type="Proteomes" id="UP000287853">
    <property type="component" value="Unassembled WGS sequence"/>
</dbReference>
<protein>
    <submittedName>
        <fullName evidence="2">Uncharacterized protein</fullName>
    </submittedName>
</protein>
<feature type="region of interest" description="Disordered" evidence="1">
    <location>
        <begin position="42"/>
        <end position="97"/>
    </location>
</feature>
<evidence type="ECO:0000313" key="2">
    <source>
        <dbReference type="EMBL" id="RWX44051.1"/>
    </source>
</evidence>
<evidence type="ECO:0000313" key="3">
    <source>
        <dbReference type="Proteomes" id="UP000287853"/>
    </source>
</evidence>
<evidence type="ECO:0000256" key="1">
    <source>
        <dbReference type="SAM" id="MobiDB-lite"/>
    </source>
</evidence>
<accession>A0A3S3QPN0</accession>
<dbReference type="AlphaFoldDB" id="A0A3S3QPN0"/>
<dbReference type="EMBL" id="MTKO01000102">
    <property type="protein sequence ID" value="RWX44051.1"/>
    <property type="molecule type" value="Genomic_DNA"/>
</dbReference>
<gene>
    <name evidence="2" type="ORF">H206_01086</name>
</gene>